<reference evidence="1 2" key="1">
    <citation type="submission" date="2018-09" db="EMBL/GenBank/DDBJ databases">
        <title>The draft genome of Acinetobacter spp. strains.</title>
        <authorList>
            <person name="Qin J."/>
            <person name="Feng Y."/>
            <person name="Zong Z."/>
        </authorList>
    </citation>
    <scope>NUCLEOTIDE SEQUENCE [LARGE SCALE GENOMIC DNA]</scope>
    <source>
        <strain evidence="1 2">WCHAc060002</strain>
    </source>
</reference>
<accession>A0A3A8G2Q6</accession>
<evidence type="ECO:0000313" key="2">
    <source>
        <dbReference type="Proteomes" id="UP000281084"/>
    </source>
</evidence>
<protein>
    <submittedName>
        <fullName evidence="1">Uncharacterized protein</fullName>
    </submittedName>
</protein>
<organism evidence="1 2">
    <name type="scientific">Acinetobacter cumulans</name>
    <dbReference type="NCBI Taxonomy" id="2136182"/>
    <lineage>
        <taxon>Bacteria</taxon>
        <taxon>Pseudomonadati</taxon>
        <taxon>Pseudomonadota</taxon>
        <taxon>Gammaproteobacteria</taxon>
        <taxon>Moraxellales</taxon>
        <taxon>Moraxellaceae</taxon>
        <taxon>Acinetobacter</taxon>
    </lineage>
</organism>
<gene>
    <name evidence="1" type="ORF">D7V64_08215</name>
</gene>
<evidence type="ECO:0000313" key="1">
    <source>
        <dbReference type="EMBL" id="RKG52968.1"/>
    </source>
</evidence>
<name>A0A3A8G2Q6_9GAMM</name>
<dbReference type="Proteomes" id="UP000281084">
    <property type="component" value="Unassembled WGS sequence"/>
</dbReference>
<dbReference type="AlphaFoldDB" id="A0A3A8G2Q6"/>
<sequence>MSCNYFATIDFYNIYKLLNKLKLLIIYCQSIIGATLIRGASLFSVELITVIKHQALANKDGN</sequence>
<comment type="caution">
    <text evidence="1">The sequence shown here is derived from an EMBL/GenBank/DDBJ whole genome shotgun (WGS) entry which is preliminary data.</text>
</comment>
<proteinExistence type="predicted"/>
<dbReference type="EMBL" id="RAXZ01000008">
    <property type="protein sequence ID" value="RKG52968.1"/>
    <property type="molecule type" value="Genomic_DNA"/>
</dbReference>